<dbReference type="Gene3D" id="3.40.50.2300">
    <property type="match status" value="1"/>
</dbReference>
<comment type="catalytic activity">
    <reaction evidence="1">
        <text>ATP + protein L-histidine = ADP + protein N-phospho-L-histidine.</text>
        <dbReference type="EC" id="2.7.13.3"/>
    </reaction>
</comment>
<dbReference type="SUPFAM" id="SSF52172">
    <property type="entry name" value="CheY-like"/>
    <property type="match status" value="1"/>
</dbReference>
<dbReference type="CDD" id="cd00130">
    <property type="entry name" value="PAS"/>
    <property type="match status" value="2"/>
</dbReference>
<dbReference type="EMBL" id="JAAYEE010000101">
    <property type="protein sequence ID" value="NLW35051.1"/>
    <property type="molecule type" value="Genomic_DNA"/>
</dbReference>
<dbReference type="Pfam" id="PF08448">
    <property type="entry name" value="PAS_4"/>
    <property type="match status" value="1"/>
</dbReference>
<evidence type="ECO:0000313" key="9">
    <source>
        <dbReference type="EMBL" id="NLW35051.1"/>
    </source>
</evidence>
<dbReference type="SUPFAM" id="SSF55874">
    <property type="entry name" value="ATPase domain of HSP90 chaperone/DNA topoisomerase II/histidine kinase"/>
    <property type="match status" value="1"/>
</dbReference>
<dbReference type="CDD" id="cd00082">
    <property type="entry name" value="HisKA"/>
    <property type="match status" value="1"/>
</dbReference>
<dbReference type="Gene3D" id="3.30.450.20">
    <property type="entry name" value="PAS domain"/>
    <property type="match status" value="2"/>
</dbReference>
<dbReference type="InterPro" id="IPR036097">
    <property type="entry name" value="HisK_dim/P_sf"/>
</dbReference>
<evidence type="ECO:0000256" key="4">
    <source>
        <dbReference type="PROSITE-ProRule" id="PRU00169"/>
    </source>
</evidence>
<dbReference type="PROSITE" id="PS50113">
    <property type="entry name" value="PAC"/>
    <property type="match status" value="1"/>
</dbReference>
<dbReference type="PRINTS" id="PR00344">
    <property type="entry name" value="BCTRLSENSOR"/>
</dbReference>
<dbReference type="InterPro" id="IPR005467">
    <property type="entry name" value="His_kinase_dom"/>
</dbReference>
<evidence type="ECO:0000256" key="1">
    <source>
        <dbReference type="ARBA" id="ARBA00000085"/>
    </source>
</evidence>
<dbReference type="InterPro" id="IPR035965">
    <property type="entry name" value="PAS-like_dom_sf"/>
</dbReference>
<dbReference type="InterPro" id="IPR003661">
    <property type="entry name" value="HisK_dim/P_dom"/>
</dbReference>
<evidence type="ECO:0000259" key="7">
    <source>
        <dbReference type="PROSITE" id="PS50112"/>
    </source>
</evidence>
<dbReference type="PANTHER" id="PTHR43065">
    <property type="entry name" value="SENSOR HISTIDINE KINASE"/>
    <property type="match status" value="1"/>
</dbReference>
<dbReference type="PANTHER" id="PTHR43065:SF42">
    <property type="entry name" value="TWO-COMPONENT SENSOR PPRA"/>
    <property type="match status" value="1"/>
</dbReference>
<dbReference type="InterPro" id="IPR000014">
    <property type="entry name" value="PAS"/>
</dbReference>
<evidence type="ECO:0000259" key="5">
    <source>
        <dbReference type="PROSITE" id="PS50109"/>
    </source>
</evidence>
<feature type="domain" description="PAS" evidence="7">
    <location>
        <begin position="141"/>
        <end position="192"/>
    </location>
</feature>
<dbReference type="InterPro" id="IPR001789">
    <property type="entry name" value="Sig_transdc_resp-reg_receiver"/>
</dbReference>
<dbReference type="InterPro" id="IPR036890">
    <property type="entry name" value="HATPase_C_sf"/>
</dbReference>
<reference evidence="9" key="1">
    <citation type="journal article" date="2020" name="Biotechnol. Biofuels">
        <title>New insights from the biogas microbiome by comprehensive genome-resolved metagenomics of nearly 1600 species originating from multiple anaerobic digesters.</title>
        <authorList>
            <person name="Campanaro S."/>
            <person name="Treu L."/>
            <person name="Rodriguez-R L.M."/>
            <person name="Kovalovszki A."/>
            <person name="Ziels R.M."/>
            <person name="Maus I."/>
            <person name="Zhu X."/>
            <person name="Kougias P.G."/>
            <person name="Basile A."/>
            <person name="Luo G."/>
            <person name="Schluter A."/>
            <person name="Konstantinidis K.T."/>
            <person name="Angelidaki I."/>
        </authorList>
    </citation>
    <scope>NUCLEOTIDE SEQUENCE</scope>
    <source>
        <strain evidence="9">AS06rmzACSIP_7</strain>
    </source>
</reference>
<dbReference type="SMART" id="SM00448">
    <property type="entry name" value="REC"/>
    <property type="match status" value="1"/>
</dbReference>
<dbReference type="PROSITE" id="PS50112">
    <property type="entry name" value="PAS"/>
    <property type="match status" value="1"/>
</dbReference>
<dbReference type="Pfam" id="PF13188">
    <property type="entry name" value="PAS_8"/>
    <property type="match status" value="1"/>
</dbReference>
<dbReference type="InterPro" id="IPR003594">
    <property type="entry name" value="HATPase_dom"/>
</dbReference>
<feature type="domain" description="Histidine kinase" evidence="5">
    <location>
        <begin position="284"/>
        <end position="504"/>
    </location>
</feature>
<dbReference type="CDD" id="cd17546">
    <property type="entry name" value="REC_hyHK_CKI1_RcsC-like"/>
    <property type="match status" value="1"/>
</dbReference>
<dbReference type="NCBIfam" id="TIGR00229">
    <property type="entry name" value="sensory_box"/>
    <property type="match status" value="2"/>
</dbReference>
<feature type="modified residue" description="4-aspartylphosphate" evidence="4">
    <location>
        <position position="577"/>
    </location>
</feature>
<evidence type="ECO:0000313" key="10">
    <source>
        <dbReference type="Proteomes" id="UP000777265"/>
    </source>
</evidence>
<keyword evidence="3 4" id="KW-0597">Phosphoprotein</keyword>
<dbReference type="PROSITE" id="PS50110">
    <property type="entry name" value="RESPONSE_REGULATORY"/>
    <property type="match status" value="1"/>
</dbReference>
<name>A0A971M4P5_9BACT</name>
<accession>A0A971M4P5</accession>
<dbReference type="EC" id="2.7.13.3" evidence="2"/>
<protein>
    <recommendedName>
        <fullName evidence="2">histidine kinase</fullName>
        <ecNumber evidence="2">2.7.13.3</ecNumber>
    </recommendedName>
</protein>
<dbReference type="SMART" id="SM00387">
    <property type="entry name" value="HATPase_c"/>
    <property type="match status" value="1"/>
</dbReference>
<dbReference type="Pfam" id="PF02518">
    <property type="entry name" value="HATPase_c"/>
    <property type="match status" value="1"/>
</dbReference>
<comment type="caution">
    <text evidence="9">The sequence shown here is derived from an EMBL/GenBank/DDBJ whole genome shotgun (WGS) entry which is preliminary data.</text>
</comment>
<dbReference type="Gene3D" id="3.30.565.10">
    <property type="entry name" value="Histidine kinase-like ATPase, C-terminal domain"/>
    <property type="match status" value="1"/>
</dbReference>
<evidence type="ECO:0000256" key="2">
    <source>
        <dbReference type="ARBA" id="ARBA00012438"/>
    </source>
</evidence>
<feature type="domain" description="PAC" evidence="8">
    <location>
        <begin position="218"/>
        <end position="271"/>
    </location>
</feature>
<reference evidence="9" key="2">
    <citation type="submission" date="2020-01" db="EMBL/GenBank/DDBJ databases">
        <authorList>
            <person name="Campanaro S."/>
        </authorList>
    </citation>
    <scope>NUCLEOTIDE SEQUENCE</scope>
    <source>
        <strain evidence="9">AS06rmzACSIP_7</strain>
    </source>
</reference>
<dbReference type="AlphaFoldDB" id="A0A971M4P5"/>
<dbReference type="InterPro" id="IPR000700">
    <property type="entry name" value="PAS-assoc_C"/>
</dbReference>
<dbReference type="GO" id="GO:0000155">
    <property type="term" value="F:phosphorelay sensor kinase activity"/>
    <property type="evidence" value="ECO:0007669"/>
    <property type="project" value="InterPro"/>
</dbReference>
<evidence type="ECO:0000256" key="3">
    <source>
        <dbReference type="ARBA" id="ARBA00022553"/>
    </source>
</evidence>
<sequence length="647" mass="70749">MTEIRETEKESTKKGEKFQILADYAPFGMVFIAKDGTFKYMNQKFREFFGYDLKDIPNGRAWFNKAYPDREYRHMVISKWVEDMKSAQPGEKRPRTFTVVCKDGTAKTINFISVMLDAGETITTCEDITERVKVQEELSAEKERLAVTLRSIGDGVIAMDTGGGITLMNAVAERLSGWTQSEALGRSITEVFRAVNGKTRKRAENPVERVPGISEAVDLADHQVLISRGGKEMLISATIAPMFGKDNSIIGAVLVFRDITEKRKIEEDLLRMDKLESVGVLAGGIAHDFNNVLSVILGNISLAGMYAKPDDEKLQKRFRDAEQAVSRAKDLTQQLLTFSKGGSPVKRTSAVQSVLKASCRFAVTGSNIQCHFNLPDNLLPVDIDAGQINQVINNIMINAQQAMPEGGTIHVGAENTVSSGITATQGLILDKGEYIKISITDHGTGIPADHLKKVFDPYFTTKERGTGLGLATCHSIIKKHGGYITVESAVGQGTTFYIYLPASPRRETAKQGESRATAQGKGKILVMDDEDMIRAIISEMLDSLGYSAEFAKNGSEAIECYRRAYESGEPFDAVILDLTVPGGMGGKETIKGLLGVDSGIKAIVSSGYSNDPIMAEFREYGFKGVIAKPYKPAELNEILQSVLTGNL</sequence>
<proteinExistence type="predicted"/>
<gene>
    <name evidence="9" type="ORF">GXY80_06150</name>
</gene>
<dbReference type="InterPro" id="IPR004358">
    <property type="entry name" value="Sig_transdc_His_kin-like_C"/>
</dbReference>
<organism evidence="9 10">
    <name type="scientific">Syntrophorhabdus aromaticivorans</name>
    <dbReference type="NCBI Taxonomy" id="328301"/>
    <lineage>
        <taxon>Bacteria</taxon>
        <taxon>Pseudomonadati</taxon>
        <taxon>Thermodesulfobacteriota</taxon>
        <taxon>Syntrophorhabdia</taxon>
        <taxon>Syntrophorhabdales</taxon>
        <taxon>Syntrophorhabdaceae</taxon>
        <taxon>Syntrophorhabdus</taxon>
    </lineage>
</organism>
<evidence type="ECO:0000259" key="6">
    <source>
        <dbReference type="PROSITE" id="PS50110"/>
    </source>
</evidence>
<dbReference type="SUPFAM" id="SSF55785">
    <property type="entry name" value="PYP-like sensor domain (PAS domain)"/>
    <property type="match status" value="2"/>
</dbReference>
<dbReference type="PROSITE" id="PS50109">
    <property type="entry name" value="HIS_KIN"/>
    <property type="match status" value="1"/>
</dbReference>
<dbReference type="SUPFAM" id="SSF47384">
    <property type="entry name" value="Homodimeric domain of signal transducing histidine kinase"/>
    <property type="match status" value="1"/>
</dbReference>
<dbReference type="Pfam" id="PF00072">
    <property type="entry name" value="Response_reg"/>
    <property type="match status" value="1"/>
</dbReference>
<feature type="domain" description="Response regulatory" evidence="6">
    <location>
        <begin position="523"/>
        <end position="643"/>
    </location>
</feature>
<dbReference type="SMART" id="SM00091">
    <property type="entry name" value="PAS"/>
    <property type="match status" value="2"/>
</dbReference>
<dbReference type="Pfam" id="PF00512">
    <property type="entry name" value="HisKA"/>
    <property type="match status" value="1"/>
</dbReference>
<dbReference type="SMART" id="SM00388">
    <property type="entry name" value="HisKA"/>
    <property type="match status" value="1"/>
</dbReference>
<dbReference type="InterPro" id="IPR011006">
    <property type="entry name" value="CheY-like_superfamily"/>
</dbReference>
<dbReference type="InterPro" id="IPR013656">
    <property type="entry name" value="PAS_4"/>
</dbReference>
<dbReference type="Proteomes" id="UP000777265">
    <property type="component" value="Unassembled WGS sequence"/>
</dbReference>
<evidence type="ECO:0000259" key="8">
    <source>
        <dbReference type="PROSITE" id="PS50113"/>
    </source>
</evidence>
<dbReference type="Gene3D" id="1.10.287.130">
    <property type="match status" value="1"/>
</dbReference>